<comment type="caution">
    <text evidence="4">The sequence shown here is derived from an EMBL/GenBank/DDBJ whole genome shotgun (WGS) entry which is preliminary data.</text>
</comment>
<dbReference type="InterPro" id="IPR022171">
    <property type="entry name" value="PPE_C"/>
</dbReference>
<comment type="similarity">
    <text evidence="1">Belongs to the mycobacterial PPE family.</text>
</comment>
<dbReference type="Gene3D" id="1.20.1260.20">
    <property type="entry name" value="PPE superfamily"/>
    <property type="match status" value="1"/>
</dbReference>
<proteinExistence type="inferred from homology"/>
<dbReference type="Pfam" id="PF12484">
    <property type="entry name" value="PPE-SVP"/>
    <property type="match status" value="1"/>
</dbReference>
<dbReference type="FunFam" id="1.20.1260.20:FF:000001">
    <property type="entry name" value="PPE family protein PPE41"/>
    <property type="match status" value="1"/>
</dbReference>
<dbReference type="InterPro" id="IPR000030">
    <property type="entry name" value="PPE_dom"/>
</dbReference>
<evidence type="ECO:0008006" key="6">
    <source>
        <dbReference type="Google" id="ProtNLM"/>
    </source>
</evidence>
<dbReference type="EMBL" id="LQOX01000131">
    <property type="protein sequence ID" value="ORV63309.1"/>
    <property type="molecule type" value="Genomic_DNA"/>
</dbReference>
<dbReference type="Pfam" id="PF00823">
    <property type="entry name" value="PPE"/>
    <property type="match status" value="1"/>
</dbReference>
<accession>A0A1X1V2U0</accession>
<reference evidence="4 5" key="1">
    <citation type="submission" date="2016-01" db="EMBL/GenBank/DDBJ databases">
        <title>The new phylogeny of the genus Mycobacterium.</title>
        <authorList>
            <person name="Tarcisio F."/>
            <person name="Conor M."/>
            <person name="Antonella G."/>
            <person name="Elisabetta G."/>
            <person name="Giulia F.S."/>
            <person name="Sara T."/>
            <person name="Anna F."/>
            <person name="Clotilde B."/>
            <person name="Roberto B."/>
            <person name="Veronica D.S."/>
            <person name="Fabio R."/>
            <person name="Monica P."/>
            <person name="Olivier J."/>
            <person name="Enrico T."/>
            <person name="Nicola S."/>
        </authorList>
    </citation>
    <scope>NUCLEOTIDE SEQUENCE [LARGE SCALE GENOMIC DNA]</scope>
    <source>
        <strain evidence="4 5">DSM 43505</strain>
    </source>
</reference>
<dbReference type="RefSeq" id="WP_036411599.1">
    <property type="nucleotide sequence ID" value="NZ_LQOX01000131.1"/>
</dbReference>
<keyword evidence="5" id="KW-1185">Reference proteome</keyword>
<evidence type="ECO:0000313" key="5">
    <source>
        <dbReference type="Proteomes" id="UP000193738"/>
    </source>
</evidence>
<dbReference type="AlphaFoldDB" id="A0A1X1V2U0"/>
<name>A0A1X1V2U0_MYCGS</name>
<evidence type="ECO:0000256" key="1">
    <source>
        <dbReference type="ARBA" id="ARBA00010652"/>
    </source>
</evidence>
<evidence type="ECO:0000259" key="3">
    <source>
        <dbReference type="Pfam" id="PF12484"/>
    </source>
</evidence>
<dbReference type="GO" id="GO:0052572">
    <property type="term" value="P:response to host immune response"/>
    <property type="evidence" value="ECO:0007669"/>
    <property type="project" value="TreeGrafter"/>
</dbReference>
<dbReference type="PANTHER" id="PTHR46766:SF1">
    <property type="entry name" value="GLUTAMINE-RICH PROTEIN 2"/>
    <property type="match status" value="1"/>
</dbReference>
<organism evidence="4 5">
    <name type="scientific">Mycobacterium gastri</name>
    <dbReference type="NCBI Taxonomy" id="1777"/>
    <lineage>
        <taxon>Bacteria</taxon>
        <taxon>Bacillati</taxon>
        <taxon>Actinomycetota</taxon>
        <taxon>Actinomycetes</taxon>
        <taxon>Mycobacteriales</taxon>
        <taxon>Mycobacteriaceae</taxon>
        <taxon>Mycobacterium</taxon>
    </lineage>
</organism>
<feature type="domain" description="PPE family C-terminal" evidence="3">
    <location>
        <begin position="331"/>
        <end position="408"/>
    </location>
</feature>
<evidence type="ECO:0000313" key="4">
    <source>
        <dbReference type="EMBL" id="ORV63309.1"/>
    </source>
</evidence>
<dbReference type="PANTHER" id="PTHR46766">
    <property type="entry name" value="GLUTAMINE-RICH PROTEIN 2"/>
    <property type="match status" value="1"/>
</dbReference>
<dbReference type="STRING" id="1777.AWC07_16415"/>
<dbReference type="Proteomes" id="UP000193738">
    <property type="component" value="Unassembled WGS sequence"/>
</dbReference>
<evidence type="ECO:0000259" key="2">
    <source>
        <dbReference type="Pfam" id="PF00823"/>
    </source>
</evidence>
<dbReference type="InterPro" id="IPR038332">
    <property type="entry name" value="PPE_sf"/>
</dbReference>
<sequence length="413" mass="42001">MMCGDYGALPPEINSARMYAGPGSGSMLAAAAAWDALAGELGAMASGYSAVISELTSAAWIGPAAASMVAAAAPYVAWLSATAIQAELTASQARVAAAAYETAFAMTVPPPAVTANRVLLMTLVATNFFGQNTPAIAATEAEYAEMWAQDAAAMYGYAGSSATATVLTPFNPPPTTTGLTGPLQQTATLAEIAATSAGTVISAKIWGLASTSAISHALARLSSNTWFPGYAAFAQWLEALLPDITPAERTALVRLAGLSYFGMGIAQFIASIAQQTIPGSPGGAGDSGSSVLDSWGPKLRFGAPPGTGAGGATAVPEQYWERLDSLARPVSAVMGKAGSIGSLSTPSSWDASVRALHAAPLDQEFDIIGSLANAKANAYLQGMPMTAAGKHTAAADQRYGFRYRVMQRSPSAG</sequence>
<feature type="domain" description="PPE" evidence="2">
    <location>
        <begin position="5"/>
        <end position="167"/>
    </location>
</feature>
<protein>
    <recommendedName>
        <fullName evidence="6">PPE family protein</fullName>
    </recommendedName>
</protein>
<gene>
    <name evidence="4" type="ORF">AWC07_16415</name>
</gene>
<dbReference type="SUPFAM" id="SSF140459">
    <property type="entry name" value="PE/PPE dimer-like"/>
    <property type="match status" value="1"/>
</dbReference>